<feature type="compositionally biased region" description="Low complexity" evidence="1">
    <location>
        <begin position="418"/>
        <end position="469"/>
    </location>
</feature>
<name>A0ABU8RL62_9ACTN</name>
<feature type="compositionally biased region" description="Low complexity" evidence="1">
    <location>
        <begin position="276"/>
        <end position="286"/>
    </location>
</feature>
<reference evidence="3 4" key="1">
    <citation type="journal article" date="2017" name="Int. J. Syst. Evol. Microbiol.">
        <title>Pseudokineococcus basanitobsidens sp. nov., isolated from volcanic rock.</title>
        <authorList>
            <person name="Lee D.W."/>
            <person name="Park M.Y."/>
            <person name="Kim J.J."/>
            <person name="Kim B.S."/>
        </authorList>
    </citation>
    <scope>NUCLEOTIDE SEQUENCE [LARGE SCALE GENOMIC DNA]</scope>
    <source>
        <strain evidence="3 4">DSM 103726</strain>
    </source>
</reference>
<feature type="region of interest" description="Disordered" evidence="1">
    <location>
        <begin position="196"/>
        <end position="243"/>
    </location>
</feature>
<dbReference type="EMBL" id="JBBIAA010000011">
    <property type="protein sequence ID" value="MEJ5945795.1"/>
    <property type="molecule type" value="Genomic_DNA"/>
</dbReference>
<keyword evidence="2" id="KW-1133">Transmembrane helix</keyword>
<feature type="compositionally biased region" description="Low complexity" evidence="1">
    <location>
        <begin position="196"/>
        <end position="218"/>
    </location>
</feature>
<dbReference type="RefSeq" id="WP_339575179.1">
    <property type="nucleotide sequence ID" value="NZ_JBBIAA010000011.1"/>
</dbReference>
<feature type="region of interest" description="Disordered" evidence="1">
    <location>
        <begin position="26"/>
        <end position="45"/>
    </location>
</feature>
<evidence type="ECO:0000313" key="3">
    <source>
        <dbReference type="EMBL" id="MEJ5945795.1"/>
    </source>
</evidence>
<feature type="compositionally biased region" description="Low complexity" evidence="1">
    <location>
        <begin position="554"/>
        <end position="579"/>
    </location>
</feature>
<feature type="compositionally biased region" description="Acidic residues" evidence="1">
    <location>
        <begin position="599"/>
        <end position="616"/>
    </location>
</feature>
<accession>A0ABU8RL62</accession>
<evidence type="ECO:0000256" key="1">
    <source>
        <dbReference type="SAM" id="MobiDB-lite"/>
    </source>
</evidence>
<dbReference type="Gene3D" id="1.10.510.10">
    <property type="entry name" value="Transferase(Phosphotransferase) domain 1"/>
    <property type="match status" value="1"/>
</dbReference>
<protein>
    <recommendedName>
        <fullName evidence="5">Protein kinase domain-containing protein</fullName>
    </recommendedName>
</protein>
<feature type="region of interest" description="Disordered" evidence="1">
    <location>
        <begin position="374"/>
        <end position="469"/>
    </location>
</feature>
<feature type="region of interest" description="Disordered" evidence="1">
    <location>
        <begin position="271"/>
        <end position="313"/>
    </location>
</feature>
<dbReference type="Proteomes" id="UP001387100">
    <property type="component" value="Unassembled WGS sequence"/>
</dbReference>
<evidence type="ECO:0000313" key="4">
    <source>
        <dbReference type="Proteomes" id="UP001387100"/>
    </source>
</evidence>
<evidence type="ECO:0000256" key="2">
    <source>
        <dbReference type="SAM" id="Phobius"/>
    </source>
</evidence>
<dbReference type="SUPFAM" id="SSF56112">
    <property type="entry name" value="Protein kinase-like (PK-like)"/>
    <property type="match status" value="1"/>
</dbReference>
<gene>
    <name evidence="3" type="ORF">WDZ17_10880</name>
</gene>
<keyword evidence="4" id="KW-1185">Reference proteome</keyword>
<dbReference type="InterPro" id="IPR011009">
    <property type="entry name" value="Kinase-like_dom_sf"/>
</dbReference>
<proteinExistence type="predicted"/>
<organism evidence="3 4">
    <name type="scientific">Pseudokineococcus basanitobsidens</name>
    <dbReference type="NCBI Taxonomy" id="1926649"/>
    <lineage>
        <taxon>Bacteria</taxon>
        <taxon>Bacillati</taxon>
        <taxon>Actinomycetota</taxon>
        <taxon>Actinomycetes</taxon>
        <taxon>Kineosporiales</taxon>
        <taxon>Kineosporiaceae</taxon>
        <taxon>Pseudokineococcus</taxon>
    </lineage>
</organism>
<feature type="region of interest" description="Disordered" evidence="1">
    <location>
        <begin position="544"/>
        <end position="628"/>
    </location>
</feature>
<feature type="compositionally biased region" description="Low complexity" evidence="1">
    <location>
        <begin position="617"/>
        <end position="628"/>
    </location>
</feature>
<keyword evidence="2" id="KW-0812">Transmembrane</keyword>
<feature type="transmembrane region" description="Helical" evidence="2">
    <location>
        <begin position="517"/>
        <end position="538"/>
    </location>
</feature>
<sequence length="726" mass="70733">MDADAGAAPLHEGDALAGRYRLVRRTGGSAPAQGPAPTGSTSTWHARDLVLRRPVELLAVAGGAEDVVDAARRAALVEDPRVLRVLDVGGAAVPGAPGAGTEAAADATGGPDDAVTGWSFVVTESVAGESLAALVRRRGPLPAALVRTLVGEAAQALERARSLGLHHRHLSPEHLLRARDGGVVVTGVEVRAAAADGDPAEPAAPGSLVDGGVVGVPLDDGDDGGARSAHEATGGSRVRSAPGEVDPAVAARADAVALVALAYAGLTGRWPDPLRGVDPAAPTGTAAGAGGPVGGLPAAPRGDAGPVPPGDLVADVPADLDVLCSVVLGPHEDGPRTPGELADELAPWESPYLDGRAGGGGGVPVATAAAWVPPARRPESSAATAHEAEPVGERPDGSSDASSAVDETSALDEPVPVGALAGASTAGGATPVGVTPGGATAPAGPARGSADAGPARAARPALRPRASSGSAAAVEAGAAGVAAAGESRSAAGGSGGAGRDGVLAAEPGRRPGRAQSAVVIVIALVAVVVALVLALGVLQGIGSGGGGGGDDEAAAPGATVEPSSAATSPAPSSTPTPSSDETGGPVPVISEGAAVDPGGDGEENDDEVPDALDDDPSTSWSSSTYTTEDFGNLKTGVGYAVELLQPALVSAVTLTTEGDGGSVELRTAQGPTFDGSEVVATADLDGGEVEIELDEPVRTQDLLLWFTSLPEVDDGYAVELSQVQVR</sequence>
<evidence type="ECO:0008006" key="5">
    <source>
        <dbReference type="Google" id="ProtNLM"/>
    </source>
</evidence>
<comment type="caution">
    <text evidence="3">The sequence shown here is derived from an EMBL/GenBank/DDBJ whole genome shotgun (WGS) entry which is preliminary data.</text>
</comment>
<feature type="compositionally biased region" description="Basic and acidic residues" evidence="1">
    <location>
        <begin position="386"/>
        <end position="397"/>
    </location>
</feature>
<keyword evidence="2" id="KW-0472">Membrane</keyword>